<feature type="non-terminal residue" evidence="1">
    <location>
        <position position="72"/>
    </location>
</feature>
<comment type="caution">
    <text evidence="1">The sequence shown here is derived from an EMBL/GenBank/DDBJ whole genome shotgun (WGS) entry which is preliminary data.</text>
</comment>
<organism evidence="1">
    <name type="scientific">marine sediment metagenome</name>
    <dbReference type="NCBI Taxonomy" id="412755"/>
    <lineage>
        <taxon>unclassified sequences</taxon>
        <taxon>metagenomes</taxon>
        <taxon>ecological metagenomes</taxon>
    </lineage>
</organism>
<dbReference type="EMBL" id="BARS01053110">
    <property type="protein sequence ID" value="GAG48783.1"/>
    <property type="molecule type" value="Genomic_DNA"/>
</dbReference>
<proteinExistence type="predicted"/>
<evidence type="ECO:0000313" key="1">
    <source>
        <dbReference type="EMBL" id="GAG48783.1"/>
    </source>
</evidence>
<gene>
    <name evidence="1" type="ORF">S01H1_78865</name>
</gene>
<dbReference type="AlphaFoldDB" id="X0YJM8"/>
<accession>X0YJM8</accession>
<name>X0YJM8_9ZZZZ</name>
<sequence length="72" mass="8322">MNIAVIENVWMGGAKYKLFDRTLLTAFSILPTLYARQIAAITPKKHDVTVINERYSKINFEEPYDLVNINFT</sequence>
<reference evidence="1" key="1">
    <citation type="journal article" date="2014" name="Front. Microbiol.">
        <title>High frequency of phylogenetically diverse reductive dehalogenase-homologous genes in deep subseafloor sedimentary metagenomes.</title>
        <authorList>
            <person name="Kawai M."/>
            <person name="Futagami T."/>
            <person name="Toyoda A."/>
            <person name="Takaki Y."/>
            <person name="Nishi S."/>
            <person name="Hori S."/>
            <person name="Arai W."/>
            <person name="Tsubouchi T."/>
            <person name="Morono Y."/>
            <person name="Uchiyama I."/>
            <person name="Ito T."/>
            <person name="Fujiyama A."/>
            <person name="Inagaki F."/>
            <person name="Takami H."/>
        </authorList>
    </citation>
    <scope>NUCLEOTIDE SEQUENCE</scope>
    <source>
        <strain evidence="1">Expedition CK06-06</strain>
    </source>
</reference>
<protein>
    <submittedName>
        <fullName evidence="1">Uncharacterized protein</fullName>
    </submittedName>
</protein>